<gene>
    <name evidence="4" type="primary">Wwox</name>
    <name evidence="4" type="ORF">SNAT2548_LOCUS26174</name>
</gene>
<dbReference type="PANTHER" id="PTHR24320">
    <property type="entry name" value="RETINOL DEHYDROGENASE"/>
    <property type="match status" value="1"/>
</dbReference>
<dbReference type="InterPro" id="IPR002347">
    <property type="entry name" value="SDR_fam"/>
</dbReference>
<dbReference type="SUPFAM" id="SSF51735">
    <property type="entry name" value="NAD(P)-binding Rossmann-fold domains"/>
    <property type="match status" value="1"/>
</dbReference>
<proteinExistence type="inferred from homology"/>
<protein>
    <submittedName>
        <fullName evidence="4">Wwox protein</fullName>
    </submittedName>
</protein>
<dbReference type="Proteomes" id="UP000604046">
    <property type="component" value="Unassembled WGS sequence"/>
</dbReference>
<dbReference type="Gene3D" id="3.40.50.720">
    <property type="entry name" value="NAD(P)-binding Rossmann-like Domain"/>
    <property type="match status" value="1"/>
</dbReference>
<evidence type="ECO:0000313" key="5">
    <source>
        <dbReference type="Proteomes" id="UP000604046"/>
    </source>
</evidence>
<dbReference type="GO" id="GO:0016491">
    <property type="term" value="F:oxidoreductase activity"/>
    <property type="evidence" value="ECO:0007669"/>
    <property type="project" value="UniProtKB-KW"/>
</dbReference>
<evidence type="ECO:0000256" key="2">
    <source>
        <dbReference type="ARBA" id="ARBA00022857"/>
    </source>
</evidence>
<dbReference type="EMBL" id="CAJNDS010002421">
    <property type="protein sequence ID" value="CAE7467910.1"/>
    <property type="molecule type" value="Genomic_DNA"/>
</dbReference>
<dbReference type="PRINTS" id="PR00081">
    <property type="entry name" value="GDHRDH"/>
</dbReference>
<comment type="similarity">
    <text evidence="1">Belongs to the short-chain dehydrogenases/reductases (SDR) family.</text>
</comment>
<dbReference type="AlphaFoldDB" id="A0A812SBV0"/>
<comment type="caution">
    <text evidence="4">The sequence shown here is derived from an EMBL/GenBank/DDBJ whole genome shotgun (WGS) entry which is preliminary data.</text>
</comment>
<evidence type="ECO:0000256" key="1">
    <source>
        <dbReference type="ARBA" id="ARBA00006484"/>
    </source>
</evidence>
<reference evidence="4" key="1">
    <citation type="submission" date="2021-02" db="EMBL/GenBank/DDBJ databases">
        <authorList>
            <person name="Dougan E. K."/>
            <person name="Rhodes N."/>
            <person name="Thang M."/>
            <person name="Chan C."/>
        </authorList>
    </citation>
    <scope>NUCLEOTIDE SEQUENCE</scope>
</reference>
<dbReference type="OrthoDB" id="1274115at2759"/>
<keyword evidence="2" id="KW-0521">NADP</keyword>
<evidence type="ECO:0000313" key="4">
    <source>
        <dbReference type="EMBL" id="CAE7467910.1"/>
    </source>
</evidence>
<accession>A0A812SBV0</accession>
<dbReference type="PANTHER" id="PTHR24320:SF282">
    <property type="entry name" value="WW DOMAIN-CONTAINING OXIDOREDUCTASE"/>
    <property type="match status" value="1"/>
</dbReference>
<keyword evidence="5" id="KW-1185">Reference proteome</keyword>
<evidence type="ECO:0000256" key="3">
    <source>
        <dbReference type="ARBA" id="ARBA00023002"/>
    </source>
</evidence>
<sequence>MSWKAWSAGAVLLVALILRADLLWNRGRSIPLLNFWRPPGFALADMPDLQGKVAFVTGASSGLGFETAKQLALANASVLVGCRDEGRCRRAFEGFRAVEVLHLDLADLRQVEQVAARLAQLPALHILVNNAGVATQFPHSLTRDGIETTFQVNFLSHFLLTTRLLPLLERSSPSRLVHLTSGAHRGAPADGVPLSLEGINDKDAMGPYARYGMAKLANLLFSQEIDRRFGQLGLYSNAVHPGVVATEMLRRDNFEAMLGPLLGAWAFRAAQLRNRLFAYGAGEAALNLLFCAASPIVELQALRGKLIVPIATAYPPRHAQAFNDEFARRLWEFSDELISTALAKTKSS</sequence>
<dbReference type="InterPro" id="IPR036291">
    <property type="entry name" value="NAD(P)-bd_dom_sf"/>
</dbReference>
<name>A0A812SBV0_9DINO</name>
<dbReference type="Pfam" id="PF00106">
    <property type="entry name" value="adh_short"/>
    <property type="match status" value="1"/>
</dbReference>
<keyword evidence="3" id="KW-0560">Oxidoreductase</keyword>
<organism evidence="4 5">
    <name type="scientific">Symbiodinium natans</name>
    <dbReference type="NCBI Taxonomy" id="878477"/>
    <lineage>
        <taxon>Eukaryota</taxon>
        <taxon>Sar</taxon>
        <taxon>Alveolata</taxon>
        <taxon>Dinophyceae</taxon>
        <taxon>Suessiales</taxon>
        <taxon>Symbiodiniaceae</taxon>
        <taxon>Symbiodinium</taxon>
    </lineage>
</organism>